<protein>
    <recommendedName>
        <fullName evidence="1">LicD/FKTN/FKRP nucleotidyltransferase domain-containing protein</fullName>
    </recommendedName>
</protein>
<dbReference type="EMBL" id="ASSP01000014">
    <property type="protein sequence ID" value="EOS12236.1"/>
    <property type="molecule type" value="Genomic_DNA"/>
</dbReference>
<dbReference type="GO" id="GO:0009100">
    <property type="term" value="P:glycoprotein metabolic process"/>
    <property type="evidence" value="ECO:0007669"/>
    <property type="project" value="UniProtKB-ARBA"/>
</dbReference>
<dbReference type="PATRIC" id="fig|1235788.3.peg.2095"/>
<gene>
    <name evidence="2" type="ORF">C802_02049</name>
</gene>
<name>R9I7M0_9BACT</name>
<dbReference type="AlphaFoldDB" id="R9I7M0"/>
<dbReference type="InterPro" id="IPR007074">
    <property type="entry name" value="LicD/FKTN/FKRP_NTP_transf"/>
</dbReference>
<proteinExistence type="predicted"/>
<dbReference type="HOGENOM" id="CLU_075543_1_0_10"/>
<organism evidence="2 3">
    <name type="scientific">Phocaeicola sartorii</name>
    <dbReference type="NCBI Taxonomy" id="671267"/>
    <lineage>
        <taxon>Bacteria</taxon>
        <taxon>Pseudomonadati</taxon>
        <taxon>Bacteroidota</taxon>
        <taxon>Bacteroidia</taxon>
        <taxon>Bacteroidales</taxon>
        <taxon>Bacteroidaceae</taxon>
        <taxon>Phocaeicola</taxon>
    </lineage>
</organism>
<feature type="domain" description="LicD/FKTN/FKRP nucleotidyltransferase" evidence="1">
    <location>
        <begin position="24"/>
        <end position="253"/>
    </location>
</feature>
<comment type="caution">
    <text evidence="2">The sequence shown here is derived from an EMBL/GenBank/DDBJ whole genome shotgun (WGS) entry which is preliminary data.</text>
</comment>
<evidence type="ECO:0000313" key="2">
    <source>
        <dbReference type="EMBL" id="EOS12236.1"/>
    </source>
</evidence>
<keyword evidence="3" id="KW-1185">Reference proteome</keyword>
<reference evidence="2 3" key="1">
    <citation type="submission" date="2013-04" db="EMBL/GenBank/DDBJ databases">
        <title>The Genome Sequence of Bacteroides massiliensis dnLKV3.</title>
        <authorList>
            <consortium name="The Broad Institute Genomics Platform"/>
            <consortium name="The Broad Institute Genome Sequencing Center for Infectious Disease"/>
            <person name="Earl A."/>
            <person name="Xavier R."/>
            <person name="Kuhn K."/>
            <person name="Stappenbeck T."/>
            <person name="Walker B."/>
            <person name="Young S."/>
            <person name="Zeng Q."/>
            <person name="Gargeya S."/>
            <person name="Fitzgerald M."/>
            <person name="Haas B."/>
            <person name="Abouelleil A."/>
            <person name="Allen A.W."/>
            <person name="Alvarado L."/>
            <person name="Arachchi H.M."/>
            <person name="Berlin A.M."/>
            <person name="Chapman S.B."/>
            <person name="Gainer-Dewar J."/>
            <person name="Goldberg J."/>
            <person name="Griggs A."/>
            <person name="Gujja S."/>
            <person name="Hansen M."/>
            <person name="Howarth C."/>
            <person name="Imamovic A."/>
            <person name="Ireland A."/>
            <person name="Larimer J."/>
            <person name="McCowan C."/>
            <person name="Murphy C."/>
            <person name="Pearson M."/>
            <person name="Poon T.W."/>
            <person name="Priest M."/>
            <person name="Roberts A."/>
            <person name="Saif S."/>
            <person name="Shea T."/>
            <person name="Sisk P."/>
            <person name="Sykes S."/>
            <person name="Wortman J."/>
            <person name="Nusbaum C."/>
            <person name="Birren B."/>
        </authorList>
    </citation>
    <scope>NUCLEOTIDE SEQUENCE [LARGE SCALE GENOMIC DNA]</scope>
    <source>
        <strain evidence="3">dnLKV3</strain>
    </source>
</reference>
<dbReference type="InterPro" id="IPR052942">
    <property type="entry name" value="LPS_cholinephosphotransferase"/>
</dbReference>
<dbReference type="RefSeq" id="WP_016276434.1">
    <property type="nucleotide sequence ID" value="NZ_CANPVL010000014.1"/>
</dbReference>
<accession>R9I7M0</accession>
<dbReference type="PANTHER" id="PTHR43404:SF2">
    <property type="entry name" value="LIPOPOLYSACCHARIDE CHOLINEPHOSPHOTRANSFERASE LICD"/>
    <property type="match status" value="1"/>
</dbReference>
<dbReference type="OrthoDB" id="9786100at2"/>
<dbReference type="Proteomes" id="UP000014200">
    <property type="component" value="Unassembled WGS sequence"/>
</dbReference>
<dbReference type="Pfam" id="PF04991">
    <property type="entry name" value="LicD"/>
    <property type="match status" value="1"/>
</dbReference>
<evidence type="ECO:0000259" key="1">
    <source>
        <dbReference type="Pfam" id="PF04991"/>
    </source>
</evidence>
<dbReference type="PANTHER" id="PTHR43404">
    <property type="entry name" value="LIPOPOLYSACCHARIDE CHOLINEPHOSPHOTRANSFERASE LICD"/>
    <property type="match status" value="1"/>
</dbReference>
<dbReference type="STRING" id="1235788.C802_02049"/>
<dbReference type="GeneID" id="82152763"/>
<sequence length="276" mass="31957">MKEIELKELREIELHILDFVSNFCENVGLTYFLCGGTLLGAVRHKGFIPWDDDIDIMMPRPDYERFLIEFPEHEYLKVMCHRRDNHYPFAFATVGDIRTWKYEKNLRKKYAKGLCVNVDVFPIDGLPDCPKEIKRFYSAISLKGKILQSATYKLGKGKTLLSTMMKNISILLFRATEIAGINSLQKILLKWNLLASTFDFNSAHIVGITAISHYGIKEANNKAIYSDKIKVEFEGKFYSAPVGYDTYLSQLYGKSYMDIPSKDKQFSHHISKCYWK</sequence>
<evidence type="ECO:0000313" key="3">
    <source>
        <dbReference type="Proteomes" id="UP000014200"/>
    </source>
</evidence>